<comment type="caution">
    <text evidence="1">The sequence shown here is derived from an EMBL/GenBank/DDBJ whole genome shotgun (WGS) entry which is preliminary data.</text>
</comment>
<gene>
    <name evidence="1" type="ORF">FHP08_18020</name>
</gene>
<dbReference type="RefSeq" id="WP_147705900.1">
    <property type="nucleotide sequence ID" value="NZ_VDUY01000010.1"/>
</dbReference>
<evidence type="ECO:0000313" key="1">
    <source>
        <dbReference type="EMBL" id="TXL62460.1"/>
    </source>
</evidence>
<evidence type="ECO:0000313" key="2">
    <source>
        <dbReference type="Proteomes" id="UP000321548"/>
    </source>
</evidence>
<dbReference type="EMBL" id="VDUY01000010">
    <property type="protein sequence ID" value="TXL62460.1"/>
    <property type="molecule type" value="Genomic_DNA"/>
</dbReference>
<proteinExistence type="predicted"/>
<reference evidence="1 2" key="1">
    <citation type="submission" date="2019-06" db="EMBL/GenBank/DDBJ databases">
        <title>Quisquiliibacterium sp. nov., isolated from a maize field.</title>
        <authorList>
            <person name="Lin S.-Y."/>
            <person name="Tsai C.-F."/>
            <person name="Young C.-C."/>
        </authorList>
    </citation>
    <scope>NUCLEOTIDE SEQUENCE [LARGE SCALE GENOMIC DNA]</scope>
    <source>
        <strain evidence="1 2">CC-CFT501</strain>
    </source>
</reference>
<protein>
    <submittedName>
        <fullName evidence="1">Uncharacterized protein</fullName>
    </submittedName>
</protein>
<dbReference type="AlphaFoldDB" id="A0A5C8NMZ3"/>
<dbReference type="Proteomes" id="UP000321548">
    <property type="component" value="Unassembled WGS sequence"/>
</dbReference>
<accession>A0A5C8NMZ3</accession>
<name>A0A5C8NMZ3_9BURK</name>
<sequence>MSALLTGHFDPTAINAVVAGEQDAERLLRRIATGVAGPDDLCNLMAAAAAGAVEASGPIAVDPRFRAIARRLQKRIEVAEAEAGKR</sequence>
<keyword evidence="2" id="KW-1185">Reference proteome</keyword>
<organism evidence="1 2">
    <name type="scientific">Zeimonas arvi</name>
    <dbReference type="NCBI Taxonomy" id="2498847"/>
    <lineage>
        <taxon>Bacteria</taxon>
        <taxon>Pseudomonadati</taxon>
        <taxon>Pseudomonadota</taxon>
        <taxon>Betaproteobacteria</taxon>
        <taxon>Burkholderiales</taxon>
        <taxon>Burkholderiaceae</taxon>
        <taxon>Zeimonas</taxon>
    </lineage>
</organism>